<dbReference type="Proteomes" id="UP000654918">
    <property type="component" value="Unassembled WGS sequence"/>
</dbReference>
<sequence>MLSSGAGPVALSWASSVGDGTVRTLGPHPPRFQAVWPVARRSSHICAHHSRGASDGAVRSTIPQARLRVQPPGLVWPPTLACCFPLRRDLAVARVNCASDRAGDVTSSVRSSQGACARAAHKNTEQHAEKHAAKAAALSGQMDTSFRLRSGGRAHPFPSFNFALERNTECVQRHLVPATRQIFVNQTRPAPGGIDVDLDLGLYSPAARAQRRLAHRDPPGPFSEYLRHHLTKLPAAVCRPLRRAGHRRRQVHPHPPGALGSLLSEQAPCAQSPCRIGDQAECTAKCNPPKAGKRPASTCHISPDPLGFGFAADSPRCHDDAAAVADGRARPSPSFCLCRGPLRRTGLKDPTALARPPGSARVFEETRTGQIAGSATAAQGNNFFGGGGGAVRRHMSEVARRKRAAKMFVLQMLPQGLGALEPRKRGPALKDAILVEPRMFSE</sequence>
<dbReference type="EMBL" id="WIGO01000187">
    <property type="protein sequence ID" value="KAF6824724.1"/>
    <property type="molecule type" value="Genomic_DNA"/>
</dbReference>
<accession>A0A8H6K401</accession>
<comment type="caution">
    <text evidence="1">The sequence shown here is derived from an EMBL/GenBank/DDBJ whole genome shotgun (WGS) entry which is preliminary data.</text>
</comment>
<protein>
    <submittedName>
        <fullName evidence="1">Uncharacterized protein</fullName>
    </submittedName>
</protein>
<evidence type="ECO:0000313" key="2">
    <source>
        <dbReference type="Proteomes" id="UP000654918"/>
    </source>
</evidence>
<evidence type="ECO:0000313" key="1">
    <source>
        <dbReference type="EMBL" id="KAF6824724.1"/>
    </source>
</evidence>
<keyword evidence="2" id="KW-1185">Reference proteome</keyword>
<reference evidence="1" key="1">
    <citation type="journal article" date="2020" name="Phytopathology">
        <title>Genome Sequence Resources of Colletotrichum truncatum, C. plurivorum, C. musicola, and C. sojae: Four Species Pathogenic to Soybean (Glycine max).</title>
        <authorList>
            <person name="Rogerio F."/>
            <person name="Boufleur T.R."/>
            <person name="Ciampi-Guillardi M."/>
            <person name="Sukno S.A."/>
            <person name="Thon M.R."/>
            <person name="Massola Junior N.S."/>
            <person name="Baroncelli R."/>
        </authorList>
    </citation>
    <scope>NUCLEOTIDE SEQUENCE</scope>
    <source>
        <strain evidence="1">LFN00145</strain>
    </source>
</reference>
<gene>
    <name evidence="1" type="ORF">CPLU01_10673</name>
</gene>
<organism evidence="1 2">
    <name type="scientific">Colletotrichum plurivorum</name>
    <dbReference type="NCBI Taxonomy" id="2175906"/>
    <lineage>
        <taxon>Eukaryota</taxon>
        <taxon>Fungi</taxon>
        <taxon>Dikarya</taxon>
        <taxon>Ascomycota</taxon>
        <taxon>Pezizomycotina</taxon>
        <taxon>Sordariomycetes</taxon>
        <taxon>Hypocreomycetidae</taxon>
        <taxon>Glomerellales</taxon>
        <taxon>Glomerellaceae</taxon>
        <taxon>Colletotrichum</taxon>
        <taxon>Colletotrichum orchidearum species complex</taxon>
    </lineage>
</organism>
<name>A0A8H6K401_9PEZI</name>
<dbReference type="AlphaFoldDB" id="A0A8H6K401"/>
<proteinExistence type="predicted"/>